<name>A0A5D0ENM5_AGGAC</name>
<keyword evidence="6" id="KW-1185">Reference proteome</keyword>
<evidence type="ECO:0000313" key="3">
    <source>
        <dbReference type="EMBL" id="PHO21091.1"/>
    </source>
</evidence>
<reference evidence="2 5" key="1">
    <citation type="submission" date="2015-10" db="EMBL/GenBank/DDBJ databases">
        <title>Tn-seq of a polymicrobial infection.</title>
        <authorList>
            <person name="Stacy A."/>
            <person name="Rumbaugh K.P."/>
            <person name="Whiteley M."/>
        </authorList>
    </citation>
    <scope>NUCLEOTIDE SEQUENCE [LARGE SCALE GENOMIC DNA]</scope>
    <source>
        <strain evidence="2 5">624</strain>
    </source>
</reference>
<evidence type="ECO:0000313" key="5">
    <source>
        <dbReference type="Proteomes" id="UP000072236"/>
    </source>
</evidence>
<gene>
    <name evidence="2" type="ORF">ACT75_05460</name>
    <name evidence="3" type="ORF">CQR80_02715</name>
    <name evidence="4" type="ORF">FXB79_02255</name>
</gene>
<sequence length="172" mass="19783">MRKDINLLPWRIQLQRQQNKALLHQLILCALICTSGWLILGSFAESHAETAETIQTELTKIQPEQQLTQRHIQQLRSTQTDSEELHPVSKETVFSLLNQLTELPLTQGELTELSLKTAQLTLTGYSHSQEEFSRLNQFLTQQPLFAEVTLAEFKPNADELQFQFNLTLRDTP</sequence>
<dbReference type="PIRSF" id="PIRSF020785">
    <property type="entry name" value="Competence_ComB"/>
    <property type="match status" value="1"/>
</dbReference>
<dbReference type="OrthoDB" id="5678977at2"/>
<evidence type="ECO:0000313" key="6">
    <source>
        <dbReference type="Proteomes" id="UP000226080"/>
    </source>
</evidence>
<reference evidence="3 6" key="2">
    <citation type="submission" date="2017-10" db="EMBL/GenBank/DDBJ databases">
        <title>Draft genome sequences of Aggregatibacter actinomycetemcomitans strains 310a and 310b.</title>
        <authorList>
            <person name="May A.C."/>
            <person name="Ohta H."/>
            <person name="Maeda H."/>
            <person name="Kokeguchi S."/>
            <person name="Cugini C."/>
        </authorList>
    </citation>
    <scope>NUCLEOTIDE SEQUENCE [LARGE SCALE GENOMIC DNA]</scope>
    <source>
        <strain evidence="3 6">310b</strain>
    </source>
</reference>
<dbReference type="EMBL" id="CP012959">
    <property type="protein sequence ID" value="AMQ94010.1"/>
    <property type="molecule type" value="Genomic_DNA"/>
</dbReference>
<dbReference type="InterPro" id="IPR052534">
    <property type="entry name" value="Extracell_DNA_Util/SecSys_Comp"/>
</dbReference>
<dbReference type="InterPro" id="IPR016778">
    <property type="entry name" value="Competence_ComB"/>
</dbReference>
<keyword evidence="1" id="KW-1133">Transmembrane helix</keyword>
<dbReference type="Proteomes" id="UP000226080">
    <property type="component" value="Unassembled WGS sequence"/>
</dbReference>
<accession>A0A5D0ENM5</accession>
<protein>
    <submittedName>
        <fullName evidence="4">Competence protein ComB</fullName>
    </submittedName>
</protein>
<dbReference type="PANTHER" id="PTHR40278:SF1">
    <property type="entry name" value="DNA UTILIZATION PROTEIN HOFN"/>
    <property type="match status" value="1"/>
</dbReference>
<keyword evidence="1" id="KW-0472">Membrane</keyword>
<dbReference type="Proteomes" id="UP000072236">
    <property type="component" value="Chromosome"/>
</dbReference>
<organism evidence="4 7">
    <name type="scientific">Aggregatibacter actinomycetemcomitans</name>
    <name type="common">Actinobacillus actinomycetemcomitans</name>
    <name type="synonym">Haemophilus actinomycetemcomitans</name>
    <dbReference type="NCBI Taxonomy" id="714"/>
    <lineage>
        <taxon>Bacteria</taxon>
        <taxon>Pseudomonadati</taxon>
        <taxon>Pseudomonadota</taxon>
        <taxon>Gammaproteobacteria</taxon>
        <taxon>Pasteurellales</taxon>
        <taxon>Pasteurellaceae</taxon>
        <taxon>Aggregatibacter</taxon>
    </lineage>
</organism>
<reference evidence="4 7" key="3">
    <citation type="submission" date="2019-08" db="EMBL/GenBank/DDBJ databases">
        <title>Whole genome sequencing of Aggregatibacter actinomycetemcomitans cultured from blood stream infections in Denmark reveals a novel phylogenetic lineage expressing serotype a membrane O polysaccharide.</title>
        <authorList>
            <person name="Nedergaard S."/>
            <person name="Kobel C.M."/>
            <person name="Nielsen M.B."/>
            <person name="Moeller R.T."/>
            <person name="Jensen A.B."/>
            <person name="Noerskov-Lauritsen N."/>
        </authorList>
    </citation>
    <scope>NUCLEOTIDE SEQUENCE [LARGE SCALE GENOMIC DNA]</scope>
    <source>
        <strain evidence="4 7">PN_563</strain>
    </source>
</reference>
<dbReference type="EMBL" id="PCGW01000004">
    <property type="protein sequence ID" value="PHO21091.1"/>
    <property type="molecule type" value="Genomic_DNA"/>
</dbReference>
<evidence type="ECO:0000313" key="2">
    <source>
        <dbReference type="EMBL" id="AMQ94010.1"/>
    </source>
</evidence>
<keyword evidence="1" id="KW-0812">Transmembrane</keyword>
<evidence type="ECO:0000313" key="7">
    <source>
        <dbReference type="Proteomes" id="UP000323012"/>
    </source>
</evidence>
<dbReference type="Proteomes" id="UP000323012">
    <property type="component" value="Unassembled WGS sequence"/>
</dbReference>
<dbReference type="RefSeq" id="WP_005549308.1">
    <property type="nucleotide sequence ID" value="NZ_CP012959.1"/>
</dbReference>
<evidence type="ECO:0000256" key="1">
    <source>
        <dbReference type="SAM" id="Phobius"/>
    </source>
</evidence>
<dbReference type="AlphaFoldDB" id="A0A5D0ENM5"/>
<proteinExistence type="predicted"/>
<dbReference type="InterPro" id="IPR007813">
    <property type="entry name" value="PilN"/>
</dbReference>
<dbReference type="SMR" id="A0A5D0ENM5"/>
<dbReference type="Pfam" id="PF05137">
    <property type="entry name" value="PilN"/>
    <property type="match status" value="1"/>
</dbReference>
<feature type="transmembrane region" description="Helical" evidence="1">
    <location>
        <begin position="21"/>
        <end position="40"/>
    </location>
</feature>
<dbReference type="KEGG" id="aact:ACT75_05460"/>
<evidence type="ECO:0000313" key="4">
    <source>
        <dbReference type="EMBL" id="TYA39780.1"/>
    </source>
</evidence>
<dbReference type="PANTHER" id="PTHR40278">
    <property type="entry name" value="DNA UTILIZATION PROTEIN HOFN"/>
    <property type="match status" value="1"/>
</dbReference>
<dbReference type="EMBL" id="VSED01000003">
    <property type="protein sequence ID" value="TYA39780.1"/>
    <property type="molecule type" value="Genomic_DNA"/>
</dbReference>